<evidence type="ECO:0000256" key="3">
    <source>
        <dbReference type="ARBA" id="ARBA00022679"/>
    </source>
</evidence>
<evidence type="ECO:0000256" key="7">
    <source>
        <dbReference type="ARBA" id="ARBA00023034"/>
    </source>
</evidence>
<keyword evidence="9" id="KW-0325">Glycoprotein</keyword>
<protein>
    <submittedName>
        <fullName evidence="11">Uncharacterized protein</fullName>
    </submittedName>
</protein>
<dbReference type="EMBL" id="FN653016">
    <property type="protein sequence ID" value="CBY07339.1"/>
    <property type="molecule type" value="Genomic_DNA"/>
</dbReference>
<keyword evidence="5" id="KW-0735">Signal-anchor</keyword>
<name>E4WTF7_OIKDI</name>
<evidence type="ECO:0000256" key="4">
    <source>
        <dbReference type="ARBA" id="ARBA00022692"/>
    </source>
</evidence>
<keyword evidence="3" id="KW-0808">Transferase</keyword>
<evidence type="ECO:0000256" key="8">
    <source>
        <dbReference type="ARBA" id="ARBA00023136"/>
    </source>
</evidence>
<evidence type="ECO:0000256" key="2">
    <source>
        <dbReference type="ARBA" id="ARBA00008124"/>
    </source>
</evidence>
<dbReference type="GO" id="GO:0001733">
    <property type="term" value="F:galactosylceramide sulfotransferase activity"/>
    <property type="evidence" value="ECO:0007669"/>
    <property type="project" value="InterPro"/>
</dbReference>
<keyword evidence="12" id="KW-1185">Reference proteome</keyword>
<evidence type="ECO:0000256" key="10">
    <source>
        <dbReference type="SAM" id="Phobius"/>
    </source>
</evidence>
<accession>E4WTF7</accession>
<keyword evidence="4 10" id="KW-0812">Transmembrane</keyword>
<evidence type="ECO:0000313" key="12">
    <source>
        <dbReference type="Proteomes" id="UP000001307"/>
    </source>
</evidence>
<evidence type="ECO:0000256" key="5">
    <source>
        <dbReference type="ARBA" id="ARBA00022968"/>
    </source>
</evidence>
<keyword evidence="6 10" id="KW-1133">Transmembrane helix</keyword>
<feature type="transmembrane region" description="Helical" evidence="10">
    <location>
        <begin position="7"/>
        <end position="24"/>
    </location>
</feature>
<reference evidence="11" key="1">
    <citation type="journal article" date="2010" name="Science">
        <title>Plasticity of animal genome architecture unmasked by rapid evolution of a pelagic tunicate.</title>
        <authorList>
            <person name="Denoeud F."/>
            <person name="Henriet S."/>
            <person name="Mungpakdee S."/>
            <person name="Aury J.M."/>
            <person name="Da Silva C."/>
            <person name="Brinkmann H."/>
            <person name="Mikhaleva J."/>
            <person name="Olsen L.C."/>
            <person name="Jubin C."/>
            <person name="Canestro C."/>
            <person name="Bouquet J.M."/>
            <person name="Danks G."/>
            <person name="Poulain J."/>
            <person name="Campsteijn C."/>
            <person name="Adamski M."/>
            <person name="Cross I."/>
            <person name="Yadetie F."/>
            <person name="Muffato M."/>
            <person name="Louis A."/>
            <person name="Butcher S."/>
            <person name="Tsagkogeorga G."/>
            <person name="Konrad A."/>
            <person name="Singh S."/>
            <person name="Jensen M.F."/>
            <person name="Cong E.H."/>
            <person name="Eikeseth-Otteraa H."/>
            <person name="Noel B."/>
            <person name="Anthouard V."/>
            <person name="Porcel B.M."/>
            <person name="Kachouri-Lafond R."/>
            <person name="Nishino A."/>
            <person name="Ugolini M."/>
            <person name="Chourrout P."/>
            <person name="Nishida H."/>
            <person name="Aasland R."/>
            <person name="Huzurbazar S."/>
            <person name="Westhof E."/>
            <person name="Delsuc F."/>
            <person name="Lehrach H."/>
            <person name="Reinhardt R."/>
            <person name="Weissenbach J."/>
            <person name="Roy S.W."/>
            <person name="Artiguenave F."/>
            <person name="Postlethwait J.H."/>
            <person name="Manak J.R."/>
            <person name="Thompson E.M."/>
            <person name="Jaillon O."/>
            <person name="Du Pasquier L."/>
            <person name="Boudinot P."/>
            <person name="Liberles D.A."/>
            <person name="Volff J.N."/>
            <person name="Philippe H."/>
            <person name="Lenhard B."/>
            <person name="Roest Crollius H."/>
            <person name="Wincker P."/>
            <person name="Chourrout D."/>
        </authorList>
    </citation>
    <scope>NUCLEOTIDE SEQUENCE [LARGE SCALE GENOMIC DNA]</scope>
</reference>
<dbReference type="InterPro" id="IPR009729">
    <property type="entry name" value="Gal-3-0_sulfotransfrase"/>
</dbReference>
<evidence type="ECO:0000313" key="11">
    <source>
        <dbReference type="EMBL" id="CBY07339.1"/>
    </source>
</evidence>
<keyword evidence="7" id="KW-0333">Golgi apparatus</keyword>
<dbReference type="Proteomes" id="UP000001307">
    <property type="component" value="Unassembled WGS sequence"/>
</dbReference>
<dbReference type="Gene3D" id="3.40.50.300">
    <property type="entry name" value="P-loop containing nucleotide triphosphate hydrolases"/>
    <property type="match status" value="1"/>
</dbReference>
<sequence>MRKYFSSFFLIIIILVFVYIYQFGTLDLAHIKTRSKDENKIKEKIDSKEECKPLKSFVFLKKHKCASSSFQSIFKRYSQENGIGALVPFYGSYGGGYPARFQPQFFKAPIIFTNRSIRCHHRFNADVEPALFPGAKFFTSIREPFEAFKSNFNYHYGRFYIDKNLERRDKSCSVACWGEPFKSIVGKLNVTVSDYLNKVEEEGLPPDDTPFLFRVKNFQGFELGLDSNNFDLKYIYDEILRLDDIFDLIMVQEYFYESLVLLATELCTSFRTLYAATDRMVSSSRLKEKNTNVEYTKQQMSTFRKDNIQDYAIYEFFNKTLWEKIDKYGHERMTNDVEKIKKIYKECDKNRSLCEIKKIKGEIGEPEFQPGTKEELLKVMAENGGTCSSGVFKSIQEEQETHCSYMDEEIY</sequence>
<comment type="similarity">
    <text evidence="2">Belongs to the galactose-3-O-sulfotransferase family.</text>
</comment>
<keyword evidence="8 10" id="KW-0472">Membrane</keyword>
<dbReference type="PANTHER" id="PTHR14647">
    <property type="entry name" value="GALACTOSE-3-O-SULFOTRANSFERASE"/>
    <property type="match status" value="1"/>
</dbReference>
<dbReference type="Pfam" id="PF06990">
    <property type="entry name" value="Gal-3-0_sulfotr"/>
    <property type="match status" value="2"/>
</dbReference>
<comment type="subcellular location">
    <subcellularLocation>
        <location evidence="1">Golgi apparatus membrane</location>
        <topology evidence="1">Single-pass type II membrane protein</topology>
    </subcellularLocation>
</comment>
<dbReference type="SUPFAM" id="SSF52540">
    <property type="entry name" value="P-loop containing nucleoside triphosphate hydrolases"/>
    <property type="match status" value="1"/>
</dbReference>
<dbReference type="PANTHER" id="PTHR14647:SF87">
    <property type="entry name" value="PUTATIVE-RELATED"/>
    <property type="match status" value="1"/>
</dbReference>
<proteinExistence type="inferred from homology"/>
<evidence type="ECO:0000256" key="9">
    <source>
        <dbReference type="ARBA" id="ARBA00023180"/>
    </source>
</evidence>
<dbReference type="GO" id="GO:0009247">
    <property type="term" value="P:glycolipid biosynthetic process"/>
    <property type="evidence" value="ECO:0007669"/>
    <property type="project" value="InterPro"/>
</dbReference>
<dbReference type="InParanoid" id="E4WTF7"/>
<gene>
    <name evidence="11" type="ORF">GSOID_T00006432001</name>
</gene>
<dbReference type="InterPro" id="IPR027417">
    <property type="entry name" value="P-loop_NTPase"/>
</dbReference>
<evidence type="ECO:0000256" key="1">
    <source>
        <dbReference type="ARBA" id="ARBA00004323"/>
    </source>
</evidence>
<organism evidence="11">
    <name type="scientific">Oikopleura dioica</name>
    <name type="common">Tunicate</name>
    <dbReference type="NCBI Taxonomy" id="34765"/>
    <lineage>
        <taxon>Eukaryota</taxon>
        <taxon>Metazoa</taxon>
        <taxon>Chordata</taxon>
        <taxon>Tunicata</taxon>
        <taxon>Appendicularia</taxon>
        <taxon>Copelata</taxon>
        <taxon>Oikopleuridae</taxon>
        <taxon>Oikopleura</taxon>
    </lineage>
</organism>
<dbReference type="OrthoDB" id="514299at2759"/>
<evidence type="ECO:0000256" key="6">
    <source>
        <dbReference type="ARBA" id="ARBA00022989"/>
    </source>
</evidence>
<dbReference type="GO" id="GO:0000139">
    <property type="term" value="C:Golgi membrane"/>
    <property type="evidence" value="ECO:0007669"/>
    <property type="project" value="UniProtKB-SubCell"/>
</dbReference>
<dbReference type="AlphaFoldDB" id="E4WTF7"/>